<reference evidence="1 2" key="1">
    <citation type="submission" date="2016-01" db="EMBL/GenBank/DDBJ databases">
        <title>Whole genome sequence and analysis of Micromonospora rosaria DSM 803, which can produce antibacterial substance rosamicin.</title>
        <authorList>
            <person name="Yang H."/>
            <person name="He X."/>
            <person name="Zhu D."/>
        </authorList>
    </citation>
    <scope>NUCLEOTIDE SEQUENCE [LARGE SCALE GENOMIC DNA]</scope>
    <source>
        <strain evidence="1 2">DSM 803</strain>
    </source>
</reference>
<dbReference type="AlphaFoldDB" id="A0A136PW78"/>
<sequence>MTLLLRDYHGHPYDLPDPQEAGRRFDEQVEAVMPHGGCGQTLTIGPTDQPVLRVDIDIDADRAAARWLPDSTYATAVDTADGITVYESPDAGLVEISAAVARLDTATARRLVVEYVATGQRPTSVPWTRAIRPAP</sequence>
<dbReference type="OrthoDB" id="3404070at2"/>
<proteinExistence type="predicted"/>
<evidence type="ECO:0000313" key="2">
    <source>
        <dbReference type="Proteomes" id="UP000070620"/>
    </source>
</evidence>
<organism evidence="1 2">
    <name type="scientific">Micromonospora rosaria</name>
    <dbReference type="NCBI Taxonomy" id="47874"/>
    <lineage>
        <taxon>Bacteria</taxon>
        <taxon>Bacillati</taxon>
        <taxon>Actinomycetota</taxon>
        <taxon>Actinomycetes</taxon>
        <taxon>Micromonosporales</taxon>
        <taxon>Micromonosporaceae</taxon>
        <taxon>Micromonospora</taxon>
    </lineage>
</organism>
<name>A0A136PW78_9ACTN</name>
<evidence type="ECO:0000313" key="1">
    <source>
        <dbReference type="EMBL" id="KXK62665.1"/>
    </source>
</evidence>
<dbReference type="RefSeq" id="WP_067361475.1">
    <property type="nucleotide sequence ID" value="NZ_JBIUBN010000031.1"/>
</dbReference>
<dbReference type="Proteomes" id="UP000070620">
    <property type="component" value="Unassembled WGS sequence"/>
</dbReference>
<comment type="caution">
    <text evidence="1">The sequence shown here is derived from an EMBL/GenBank/DDBJ whole genome shotgun (WGS) entry which is preliminary data.</text>
</comment>
<accession>A0A136PW78</accession>
<gene>
    <name evidence="1" type="ORF">AWW66_07000</name>
</gene>
<dbReference type="EMBL" id="LRQV01000015">
    <property type="protein sequence ID" value="KXK62665.1"/>
    <property type="molecule type" value="Genomic_DNA"/>
</dbReference>
<keyword evidence="2" id="KW-1185">Reference proteome</keyword>
<protein>
    <submittedName>
        <fullName evidence="1">Uncharacterized protein</fullName>
    </submittedName>
</protein>
<dbReference type="Pfam" id="PF14430">
    <property type="entry name" value="Imm1"/>
    <property type="match status" value="1"/>
</dbReference>
<dbReference type="InterPro" id="IPR025680">
    <property type="entry name" value="DddI"/>
</dbReference>